<dbReference type="STRING" id="1732.SAMN02910417_00149"/>
<keyword evidence="2" id="KW-1185">Reference proteome</keyword>
<accession>A0A1G6A1G7</accession>
<protein>
    <submittedName>
        <fullName evidence="1">Uncharacterized protein</fullName>
    </submittedName>
</protein>
<evidence type="ECO:0000313" key="2">
    <source>
        <dbReference type="Proteomes" id="UP000199228"/>
    </source>
</evidence>
<name>A0A1G6A1G7_EUBOX</name>
<dbReference type="AlphaFoldDB" id="A0A1G6A1G7"/>
<dbReference type="EMBL" id="FMXR01000004">
    <property type="protein sequence ID" value="SDB02279.1"/>
    <property type="molecule type" value="Genomic_DNA"/>
</dbReference>
<gene>
    <name evidence="1" type="ORF">SAMN02910417_00149</name>
</gene>
<evidence type="ECO:0000313" key="1">
    <source>
        <dbReference type="EMBL" id="SDB02279.1"/>
    </source>
</evidence>
<proteinExistence type="predicted"/>
<organism evidence="1 2">
    <name type="scientific">Eubacterium oxidoreducens</name>
    <dbReference type="NCBI Taxonomy" id="1732"/>
    <lineage>
        <taxon>Bacteria</taxon>
        <taxon>Bacillati</taxon>
        <taxon>Bacillota</taxon>
        <taxon>Clostridia</taxon>
        <taxon>Eubacteriales</taxon>
        <taxon>Eubacteriaceae</taxon>
        <taxon>Eubacterium</taxon>
    </lineage>
</organism>
<reference evidence="1 2" key="1">
    <citation type="submission" date="2016-10" db="EMBL/GenBank/DDBJ databases">
        <authorList>
            <person name="de Groot N.N."/>
        </authorList>
    </citation>
    <scope>NUCLEOTIDE SEQUENCE [LARGE SCALE GENOMIC DNA]</scope>
    <source>
        <strain evidence="1 2">DSM 3217</strain>
    </source>
</reference>
<dbReference type="Proteomes" id="UP000199228">
    <property type="component" value="Unassembled WGS sequence"/>
</dbReference>
<sequence length="93" mass="10915">MLKLGIVTDYFWIGNKPIATSRYWNMVHGNTPEEVKQDEEGLQIMRYRDRHGGLSEIAEAFMDLQKGVEESFNYTFGKRKNARCIFFVIHVIK</sequence>